<dbReference type="Proteomes" id="UP000177281">
    <property type="component" value="Unassembled WGS sequence"/>
</dbReference>
<evidence type="ECO:0000256" key="1">
    <source>
        <dbReference type="ARBA" id="ARBA00022801"/>
    </source>
</evidence>
<dbReference type="EMBL" id="MFFB01000001">
    <property type="protein sequence ID" value="OGE97382.1"/>
    <property type="molecule type" value="Genomic_DNA"/>
</dbReference>
<keyword evidence="3 4" id="KW-0443">Lipid metabolism</keyword>
<proteinExistence type="predicted"/>
<feature type="domain" description="PNPLA" evidence="5">
    <location>
        <begin position="10"/>
        <end position="173"/>
    </location>
</feature>
<keyword evidence="2 4" id="KW-0442">Lipid degradation</keyword>
<protein>
    <recommendedName>
        <fullName evidence="5">PNPLA domain-containing protein</fullName>
    </recommendedName>
</protein>
<dbReference type="Gene3D" id="3.40.1090.10">
    <property type="entry name" value="Cytosolic phospholipase A2 catalytic domain"/>
    <property type="match status" value="1"/>
</dbReference>
<dbReference type="SUPFAM" id="SSF52151">
    <property type="entry name" value="FabD/lysophospholipase-like"/>
    <property type="match status" value="1"/>
</dbReference>
<dbReference type="PANTHER" id="PTHR14226">
    <property type="entry name" value="NEUROPATHY TARGET ESTERASE/SWISS CHEESE D.MELANOGASTER"/>
    <property type="match status" value="1"/>
</dbReference>
<gene>
    <name evidence="6" type="ORF">A3B10_02190</name>
</gene>
<dbReference type="InterPro" id="IPR016035">
    <property type="entry name" value="Acyl_Trfase/lysoPLipase"/>
</dbReference>
<dbReference type="AlphaFoldDB" id="A0A1F5Q607"/>
<comment type="caution">
    <text evidence="4">Lacks conserved residue(s) required for the propagation of feature annotation.</text>
</comment>
<dbReference type="InterPro" id="IPR050301">
    <property type="entry name" value="NTE"/>
</dbReference>
<evidence type="ECO:0000256" key="4">
    <source>
        <dbReference type="PROSITE-ProRule" id="PRU01161"/>
    </source>
</evidence>
<dbReference type="STRING" id="1817841.A3B10_02190"/>
<accession>A0A1F5Q607</accession>
<keyword evidence="1 4" id="KW-0378">Hydrolase</keyword>
<name>A0A1F5Q607_9BACT</name>
<evidence type="ECO:0000256" key="3">
    <source>
        <dbReference type="ARBA" id="ARBA00023098"/>
    </source>
</evidence>
<feature type="short sequence motif" description="DGA/G" evidence="4">
    <location>
        <begin position="160"/>
        <end position="162"/>
    </location>
</feature>
<organism evidence="6 7">
    <name type="scientific">Candidatus Doudnabacteria bacterium RIFCSPLOWO2_01_FULL_44_21</name>
    <dbReference type="NCBI Taxonomy" id="1817841"/>
    <lineage>
        <taxon>Bacteria</taxon>
        <taxon>Candidatus Doudnaibacteriota</taxon>
    </lineage>
</organism>
<evidence type="ECO:0000313" key="6">
    <source>
        <dbReference type="EMBL" id="OGE97382.1"/>
    </source>
</evidence>
<sequence>MDENRPKIGIALSGASGKAIAHIAVLEVLMENNIPVDVIVGCSSGALIAASFAAGTLDKLKQWFYNASLTKVLKLWSMKNAKGALFHINNKEMDRQLTEITGGLRFEDITHCRLGFVAADLNTAELVVLNMGNINKAFKASVAVPGLFEPVVWGRKILVDGGLVNVVPTLAVKQMGADIVIGVNIAATRFIYKQRLPIWRGYRFLSRIMGLPKLLFRIDSQSDVLEEEDIKVPGFLTVLSKAIEHSFHIQERWKESDEACDLMLKPSVKNYGRTEFKSMKKIYLEGRRTAQAAIPQIRKLIENYKLSQQGNEKNTLAPKVYEH</sequence>
<reference evidence="6 7" key="1">
    <citation type="journal article" date="2016" name="Nat. Commun.">
        <title>Thousands of microbial genomes shed light on interconnected biogeochemical processes in an aquifer system.</title>
        <authorList>
            <person name="Anantharaman K."/>
            <person name="Brown C.T."/>
            <person name="Hug L.A."/>
            <person name="Sharon I."/>
            <person name="Castelle C.J."/>
            <person name="Probst A.J."/>
            <person name="Thomas B.C."/>
            <person name="Singh A."/>
            <person name="Wilkins M.J."/>
            <person name="Karaoz U."/>
            <person name="Brodie E.L."/>
            <person name="Williams K.H."/>
            <person name="Hubbard S.S."/>
            <person name="Banfield J.F."/>
        </authorList>
    </citation>
    <scope>NUCLEOTIDE SEQUENCE [LARGE SCALE GENOMIC DNA]</scope>
</reference>
<evidence type="ECO:0000259" key="5">
    <source>
        <dbReference type="PROSITE" id="PS51635"/>
    </source>
</evidence>
<feature type="active site" description="Proton acceptor" evidence="4">
    <location>
        <position position="160"/>
    </location>
</feature>
<dbReference type="PANTHER" id="PTHR14226:SF29">
    <property type="entry name" value="NEUROPATHY TARGET ESTERASE SWS"/>
    <property type="match status" value="1"/>
</dbReference>
<dbReference type="GO" id="GO:0016787">
    <property type="term" value="F:hydrolase activity"/>
    <property type="evidence" value="ECO:0007669"/>
    <property type="project" value="UniProtKB-UniRule"/>
</dbReference>
<evidence type="ECO:0000256" key="2">
    <source>
        <dbReference type="ARBA" id="ARBA00022963"/>
    </source>
</evidence>
<evidence type="ECO:0000313" key="7">
    <source>
        <dbReference type="Proteomes" id="UP000177281"/>
    </source>
</evidence>
<feature type="short sequence motif" description="GXSXG" evidence="4">
    <location>
        <begin position="41"/>
        <end position="45"/>
    </location>
</feature>
<comment type="caution">
    <text evidence="6">The sequence shown here is derived from an EMBL/GenBank/DDBJ whole genome shotgun (WGS) entry which is preliminary data.</text>
</comment>
<dbReference type="GO" id="GO:0016042">
    <property type="term" value="P:lipid catabolic process"/>
    <property type="evidence" value="ECO:0007669"/>
    <property type="project" value="UniProtKB-UniRule"/>
</dbReference>
<dbReference type="InterPro" id="IPR002641">
    <property type="entry name" value="PNPLA_dom"/>
</dbReference>
<feature type="active site" description="Nucleophile" evidence="4">
    <location>
        <position position="43"/>
    </location>
</feature>
<dbReference type="Pfam" id="PF01734">
    <property type="entry name" value="Patatin"/>
    <property type="match status" value="1"/>
</dbReference>
<dbReference type="PROSITE" id="PS51635">
    <property type="entry name" value="PNPLA"/>
    <property type="match status" value="1"/>
</dbReference>